<sequence length="160" mass="17891">MASSSSGQATGWAGYQIKTPTQLGETPLPTAGKVHYATLLKPVSMNMSNKNPLKPTPTIPIKPVTMLHGEPYIKWTEEEVAHMDVIENLQHAVVGKFSYGWPELDLFCKIIPAHCGIKGECQIGLFRSRHVLIRLTLLEDFVNLMLKPAYYISDKEGYTY</sequence>
<reference evidence="2 3" key="1">
    <citation type="submission" date="2024-02" db="EMBL/GenBank/DDBJ databases">
        <title>de novo genome assembly of Solanum bulbocastanum strain 11H21.</title>
        <authorList>
            <person name="Hosaka A.J."/>
        </authorList>
    </citation>
    <scope>NUCLEOTIDE SEQUENCE [LARGE SCALE GENOMIC DNA]</scope>
    <source>
        <tissue evidence="2">Young leaves</tissue>
    </source>
</reference>
<dbReference type="InterPro" id="IPR025558">
    <property type="entry name" value="DUF4283"/>
</dbReference>
<keyword evidence="3" id="KW-1185">Reference proteome</keyword>
<evidence type="ECO:0000313" key="3">
    <source>
        <dbReference type="Proteomes" id="UP001371456"/>
    </source>
</evidence>
<dbReference type="Proteomes" id="UP001371456">
    <property type="component" value="Unassembled WGS sequence"/>
</dbReference>
<organism evidence="2 3">
    <name type="scientific">Solanum bulbocastanum</name>
    <name type="common">Wild potato</name>
    <dbReference type="NCBI Taxonomy" id="147425"/>
    <lineage>
        <taxon>Eukaryota</taxon>
        <taxon>Viridiplantae</taxon>
        <taxon>Streptophyta</taxon>
        <taxon>Embryophyta</taxon>
        <taxon>Tracheophyta</taxon>
        <taxon>Spermatophyta</taxon>
        <taxon>Magnoliopsida</taxon>
        <taxon>eudicotyledons</taxon>
        <taxon>Gunneridae</taxon>
        <taxon>Pentapetalae</taxon>
        <taxon>asterids</taxon>
        <taxon>lamiids</taxon>
        <taxon>Solanales</taxon>
        <taxon>Solanaceae</taxon>
        <taxon>Solanoideae</taxon>
        <taxon>Solaneae</taxon>
        <taxon>Solanum</taxon>
    </lineage>
</organism>
<accession>A0AAN8YLA6</accession>
<comment type="caution">
    <text evidence="2">The sequence shown here is derived from an EMBL/GenBank/DDBJ whole genome shotgun (WGS) entry which is preliminary data.</text>
</comment>
<name>A0AAN8YLA6_SOLBU</name>
<dbReference type="EMBL" id="JBANQN010000002">
    <property type="protein sequence ID" value="KAK6796437.1"/>
    <property type="molecule type" value="Genomic_DNA"/>
</dbReference>
<feature type="domain" description="DUF4283" evidence="1">
    <location>
        <begin position="86"/>
        <end position="154"/>
    </location>
</feature>
<evidence type="ECO:0000259" key="1">
    <source>
        <dbReference type="Pfam" id="PF14111"/>
    </source>
</evidence>
<evidence type="ECO:0000313" key="2">
    <source>
        <dbReference type="EMBL" id="KAK6796437.1"/>
    </source>
</evidence>
<dbReference type="AlphaFoldDB" id="A0AAN8YLA6"/>
<gene>
    <name evidence="2" type="ORF">RDI58_004138</name>
</gene>
<protein>
    <recommendedName>
        <fullName evidence="1">DUF4283 domain-containing protein</fullName>
    </recommendedName>
</protein>
<dbReference type="Pfam" id="PF14111">
    <property type="entry name" value="DUF4283"/>
    <property type="match status" value="1"/>
</dbReference>
<proteinExistence type="predicted"/>